<comment type="similarity">
    <text evidence="2">Belongs to the MVB12 family.</text>
</comment>
<evidence type="ECO:0000256" key="2">
    <source>
        <dbReference type="ARBA" id="ARBA00010432"/>
    </source>
</evidence>
<dbReference type="InterPro" id="IPR040297">
    <property type="entry name" value="MVB12B"/>
</dbReference>
<dbReference type="Proteomes" id="UP000694941">
    <property type="component" value="Unplaced"/>
</dbReference>
<keyword evidence="3" id="KW-0813">Transport</keyword>
<dbReference type="RefSeq" id="XP_022250423.1">
    <property type="nucleotide sequence ID" value="XM_022394715.1"/>
</dbReference>
<dbReference type="PROSITE" id="PS51497">
    <property type="entry name" value="UMA"/>
    <property type="match status" value="1"/>
</dbReference>
<dbReference type="Gene3D" id="2.100.10.50">
    <property type="match status" value="1"/>
</dbReference>
<gene>
    <name evidence="10 11" type="primary">LOC106466659</name>
</gene>
<keyword evidence="4" id="KW-0967">Endosome</keyword>
<evidence type="ECO:0000256" key="5">
    <source>
        <dbReference type="ARBA" id="ARBA00022927"/>
    </source>
</evidence>
<evidence type="ECO:0000313" key="9">
    <source>
        <dbReference type="Proteomes" id="UP000694941"/>
    </source>
</evidence>
<feature type="domain" description="UMA" evidence="7">
    <location>
        <begin position="210"/>
        <end position="258"/>
    </location>
</feature>
<dbReference type="GeneID" id="106466659"/>
<evidence type="ECO:0000256" key="4">
    <source>
        <dbReference type="ARBA" id="ARBA00022753"/>
    </source>
</evidence>
<keyword evidence="5" id="KW-0653">Protein transport</keyword>
<organism evidence="9 10">
    <name type="scientific">Limulus polyphemus</name>
    <name type="common">Atlantic horseshoe crab</name>
    <dbReference type="NCBI Taxonomy" id="6850"/>
    <lineage>
        <taxon>Eukaryota</taxon>
        <taxon>Metazoa</taxon>
        <taxon>Ecdysozoa</taxon>
        <taxon>Arthropoda</taxon>
        <taxon>Chelicerata</taxon>
        <taxon>Merostomata</taxon>
        <taxon>Xiphosura</taxon>
        <taxon>Limulidae</taxon>
        <taxon>Limulus</taxon>
    </lineage>
</organism>
<keyword evidence="9" id="KW-1185">Reference proteome</keyword>
<evidence type="ECO:0000313" key="10">
    <source>
        <dbReference type="RefSeq" id="XP_013782405.1"/>
    </source>
</evidence>
<reference evidence="10 11" key="1">
    <citation type="submission" date="2025-05" db="UniProtKB">
        <authorList>
            <consortium name="RefSeq"/>
        </authorList>
    </citation>
    <scope>IDENTIFICATION</scope>
    <source>
        <tissue evidence="10 11">Muscle</tissue>
    </source>
</reference>
<dbReference type="RefSeq" id="XP_013782405.1">
    <property type="nucleotide sequence ID" value="XM_013926951.2"/>
</dbReference>
<protein>
    <submittedName>
        <fullName evidence="10 11">Multivesicular body subunit 12B-like</fullName>
    </submittedName>
</protein>
<name>A0ABM1BI11_LIMPO</name>
<comment type="subcellular location">
    <subcellularLocation>
        <location evidence="1">Late endosome membrane</location>
        <topology evidence="1">Peripheral membrane protein</topology>
    </subcellularLocation>
</comment>
<dbReference type="Pfam" id="PF10240">
    <property type="entry name" value="DUF2464"/>
    <property type="match status" value="1"/>
</dbReference>
<dbReference type="InterPro" id="IPR018798">
    <property type="entry name" value="MVB12A/B"/>
</dbReference>
<dbReference type="PROSITE" id="PS51498">
    <property type="entry name" value="MABP"/>
    <property type="match status" value="1"/>
</dbReference>
<sequence length="266" mass="30336">MDLQSVLKALPDDRPVTNICVVEDPTKCPLGFQVVSRTFDQDTDADLWKDRMFGKRITRYICFSKDKNSSDEVVESITVVGEREFPPECTVLLYTIDTQQKATRKKNLCYKLTKKEMVHELVTDIIVLSKLKKPPSGFTLAGELNSLLICYKCRPVSPTKIPGIISPQPYGVSCNSQQINPHYWRGNNEQSFVEGQQTFYRSTSTHVAALDGIPFTVNPKYTDISHLLQYTIPEITLKTEDQLLMQYNYSFQVEKQARQSLSSNFT</sequence>
<accession>A0ABM1BI11</accession>
<evidence type="ECO:0000259" key="7">
    <source>
        <dbReference type="PROSITE" id="PS51497"/>
    </source>
</evidence>
<dbReference type="PANTHER" id="PTHR31547">
    <property type="entry name" value="MULTIVESICULAR BODY SUBUNIT 12B"/>
    <property type="match status" value="1"/>
</dbReference>
<evidence type="ECO:0000259" key="8">
    <source>
        <dbReference type="PROSITE" id="PS51498"/>
    </source>
</evidence>
<dbReference type="InterPro" id="IPR023341">
    <property type="entry name" value="MABP"/>
</dbReference>
<feature type="domain" description="MABP" evidence="8">
    <location>
        <begin position="13"/>
        <end position="155"/>
    </location>
</feature>
<dbReference type="InterPro" id="IPR023340">
    <property type="entry name" value="UMA"/>
</dbReference>
<proteinExistence type="inferred from homology"/>
<dbReference type="PANTHER" id="PTHR31547:SF1">
    <property type="entry name" value="MULTIVESICULAR BODY SUBUNIT 12B"/>
    <property type="match status" value="1"/>
</dbReference>
<evidence type="ECO:0000256" key="6">
    <source>
        <dbReference type="ARBA" id="ARBA00023136"/>
    </source>
</evidence>
<evidence type="ECO:0000313" key="11">
    <source>
        <dbReference type="RefSeq" id="XP_022250423.1"/>
    </source>
</evidence>
<evidence type="ECO:0000256" key="1">
    <source>
        <dbReference type="ARBA" id="ARBA00004633"/>
    </source>
</evidence>
<evidence type="ECO:0000256" key="3">
    <source>
        <dbReference type="ARBA" id="ARBA00022448"/>
    </source>
</evidence>
<keyword evidence="6" id="KW-0472">Membrane</keyword>